<comment type="caution">
    <text evidence="2">The sequence shown here is derived from an EMBL/GenBank/DDBJ whole genome shotgun (WGS) entry which is preliminary data.</text>
</comment>
<evidence type="ECO:0000313" key="3">
    <source>
        <dbReference type="Proteomes" id="UP001153618"/>
    </source>
</evidence>
<dbReference type="OrthoDB" id="4497052at2759"/>
<evidence type="ECO:0000313" key="2">
    <source>
        <dbReference type="EMBL" id="CAG8019065.1"/>
    </source>
</evidence>
<dbReference type="Proteomes" id="UP001153618">
    <property type="component" value="Unassembled WGS sequence"/>
</dbReference>
<name>A0A9W4MM45_PENOL</name>
<feature type="region of interest" description="Disordered" evidence="1">
    <location>
        <begin position="16"/>
        <end position="43"/>
    </location>
</feature>
<organism evidence="2 3">
    <name type="scientific">Penicillium olsonii</name>
    <dbReference type="NCBI Taxonomy" id="99116"/>
    <lineage>
        <taxon>Eukaryota</taxon>
        <taxon>Fungi</taxon>
        <taxon>Dikarya</taxon>
        <taxon>Ascomycota</taxon>
        <taxon>Pezizomycotina</taxon>
        <taxon>Eurotiomycetes</taxon>
        <taxon>Eurotiomycetidae</taxon>
        <taxon>Eurotiales</taxon>
        <taxon>Aspergillaceae</taxon>
        <taxon>Penicillium</taxon>
    </lineage>
</organism>
<sequence length="330" mass="37852">MDVLPPGSRLAVVRSQLALSSSPESSSPPKCTPPFSDKEPFPDYDEAECDEFSVTAAENAEAWAYALGKAVRSEIRQHQIDPNIIPHVQTDPSERSQAVLERMKELLSDPHMRQQTRRQFITLSNITLQVNQVIFHQSPEFLAPVETSDAKLLTETILVHIAWMDNMLSEQCHSVNYTASVLSQIEQSDVSAYEKLREMANVVAGHLKKPRPLERDLLEVYLELYEEWVHTPFLHLRNRQTLTEETLRLDRAELSRHVIAIWDIVSRCVESYDTYIWGTTTIRNEYFATPVVNLNGVSDIWEQCWNTELTMEPDSTQSNLEVNSSTFYEQ</sequence>
<dbReference type="EMBL" id="CAJVOS010000014">
    <property type="protein sequence ID" value="CAG8019065.1"/>
    <property type="molecule type" value="Genomic_DNA"/>
</dbReference>
<accession>A0A9W4MM45</accession>
<feature type="compositionally biased region" description="Low complexity" evidence="1">
    <location>
        <begin position="20"/>
        <end position="29"/>
    </location>
</feature>
<keyword evidence="3" id="KW-1185">Reference proteome</keyword>
<gene>
    <name evidence="2" type="ORF">POLS_LOCUS2348</name>
</gene>
<reference evidence="2" key="1">
    <citation type="submission" date="2021-07" db="EMBL/GenBank/DDBJ databases">
        <authorList>
            <person name="Branca A.L. A."/>
        </authorList>
    </citation>
    <scope>NUCLEOTIDE SEQUENCE</scope>
</reference>
<proteinExistence type="predicted"/>
<evidence type="ECO:0000256" key="1">
    <source>
        <dbReference type="SAM" id="MobiDB-lite"/>
    </source>
</evidence>
<protein>
    <submittedName>
        <fullName evidence="2">Uncharacterized protein</fullName>
    </submittedName>
</protein>
<dbReference type="AlphaFoldDB" id="A0A9W4MM45"/>